<feature type="binding site" evidence="4">
    <location>
        <begin position="153"/>
        <end position="161"/>
    </location>
    <ligand>
        <name>ATP</name>
        <dbReference type="ChEBI" id="CHEBI:30616"/>
    </ligand>
</feature>
<sequence length="225" mass="23969">MDGDGRRTPPSEGDAAHAKGELRRALRAHRRALVAGRDLDTDARSLADHVLGLAEATASARRAHDHDHDHDHDHERMVVLSYVSLPHEPPTGRLNERLLAAGHRVLVPITLPWLDLDWRDLTDTDSLPRGTDSPASADLVIAPGLAVDVAGTRLGQGGGSYDRVFPRLRPGTPVVVLLHPGELRGEDEAPLPREPHDVPVGRVISADGSVTVGSGTADEGGSGHD</sequence>
<dbReference type="SUPFAM" id="SSF100950">
    <property type="entry name" value="NagB/RpiA/CoA transferase-like"/>
    <property type="match status" value="1"/>
</dbReference>
<keyword evidence="6" id="KW-0436">Ligase</keyword>
<dbReference type="GO" id="GO:0005524">
    <property type="term" value="F:ATP binding"/>
    <property type="evidence" value="ECO:0007669"/>
    <property type="project" value="UniProtKB-KW"/>
</dbReference>
<dbReference type="Pfam" id="PF01812">
    <property type="entry name" value="5-FTHF_cyc-lig"/>
    <property type="match status" value="1"/>
</dbReference>
<feature type="region of interest" description="Disordered" evidence="5">
    <location>
        <begin position="206"/>
        <end position="225"/>
    </location>
</feature>
<dbReference type="RefSeq" id="WP_179462474.1">
    <property type="nucleotide sequence ID" value="NZ_JACBZX010000001.1"/>
</dbReference>
<dbReference type="AlphaFoldDB" id="A0A852XEU8"/>
<dbReference type="Gene3D" id="3.40.50.10420">
    <property type="entry name" value="NagB/RpiA/CoA transferase-like"/>
    <property type="match status" value="1"/>
</dbReference>
<protein>
    <submittedName>
        <fullName evidence="6">5-formyltetrahydrofolate cyclo-ligase</fullName>
        <ecNumber evidence="6">6.3.3.2</ecNumber>
    </submittedName>
</protein>
<comment type="caution">
    <text evidence="6">The sequence shown here is derived from an EMBL/GenBank/DDBJ whole genome shotgun (WGS) entry which is preliminary data.</text>
</comment>
<comment type="similarity">
    <text evidence="1">Belongs to the 5-formyltetrahydrofolate cyclo-ligase family.</text>
</comment>
<name>A0A852XEU8_9MICO</name>
<dbReference type="EC" id="6.3.3.2" evidence="6"/>
<keyword evidence="2 4" id="KW-0547">Nucleotide-binding</keyword>
<evidence type="ECO:0000256" key="4">
    <source>
        <dbReference type="PIRSR" id="PIRSR006806-1"/>
    </source>
</evidence>
<dbReference type="InterPro" id="IPR024185">
    <property type="entry name" value="FTHF_cligase-like_sf"/>
</dbReference>
<dbReference type="GO" id="GO:0030272">
    <property type="term" value="F:5-formyltetrahydrofolate cyclo-ligase activity"/>
    <property type="evidence" value="ECO:0007669"/>
    <property type="project" value="UniProtKB-EC"/>
</dbReference>
<dbReference type="InterPro" id="IPR002698">
    <property type="entry name" value="FTHF_cligase"/>
</dbReference>
<gene>
    <name evidence="6" type="ORF">BJY28_001514</name>
</gene>
<evidence type="ECO:0000256" key="3">
    <source>
        <dbReference type="ARBA" id="ARBA00022840"/>
    </source>
</evidence>
<dbReference type="GO" id="GO:0009396">
    <property type="term" value="P:folic acid-containing compound biosynthetic process"/>
    <property type="evidence" value="ECO:0007669"/>
    <property type="project" value="TreeGrafter"/>
</dbReference>
<keyword evidence="7" id="KW-1185">Reference proteome</keyword>
<reference evidence="6 7" key="1">
    <citation type="submission" date="2020-07" db="EMBL/GenBank/DDBJ databases">
        <title>Sequencing the genomes of 1000 actinobacteria strains.</title>
        <authorList>
            <person name="Klenk H.-P."/>
        </authorList>
    </citation>
    <scope>NUCLEOTIDE SEQUENCE [LARGE SCALE GENOMIC DNA]</scope>
    <source>
        <strain evidence="6 7">DSM 24723</strain>
    </source>
</reference>
<evidence type="ECO:0000256" key="1">
    <source>
        <dbReference type="ARBA" id="ARBA00010638"/>
    </source>
</evidence>
<feature type="binding site" evidence="4">
    <location>
        <position position="83"/>
    </location>
    <ligand>
        <name>substrate</name>
    </ligand>
</feature>
<keyword evidence="3 4" id="KW-0067">ATP-binding</keyword>
<dbReference type="Proteomes" id="UP000592181">
    <property type="component" value="Unassembled WGS sequence"/>
</dbReference>
<dbReference type="PANTHER" id="PTHR23407">
    <property type="entry name" value="ATPASE INHIBITOR/5-FORMYLTETRAHYDROFOLATE CYCLO-LIGASE"/>
    <property type="match status" value="1"/>
</dbReference>
<proteinExistence type="inferred from homology"/>
<organism evidence="6 7">
    <name type="scientific">Janibacter alkaliphilus</name>
    <dbReference type="NCBI Taxonomy" id="1069963"/>
    <lineage>
        <taxon>Bacteria</taxon>
        <taxon>Bacillati</taxon>
        <taxon>Actinomycetota</taxon>
        <taxon>Actinomycetes</taxon>
        <taxon>Micrococcales</taxon>
        <taxon>Intrasporangiaceae</taxon>
        <taxon>Janibacter</taxon>
    </lineage>
</organism>
<evidence type="ECO:0000313" key="6">
    <source>
        <dbReference type="EMBL" id="NYG37045.1"/>
    </source>
</evidence>
<feature type="binding site" evidence="4">
    <location>
        <position position="88"/>
    </location>
    <ligand>
        <name>substrate</name>
    </ligand>
</feature>
<evidence type="ECO:0000256" key="5">
    <source>
        <dbReference type="SAM" id="MobiDB-lite"/>
    </source>
</evidence>
<dbReference type="InterPro" id="IPR037171">
    <property type="entry name" value="NagB/RpiA_transferase-like"/>
</dbReference>
<evidence type="ECO:0000256" key="2">
    <source>
        <dbReference type="ARBA" id="ARBA00022741"/>
    </source>
</evidence>
<feature type="region of interest" description="Disordered" evidence="5">
    <location>
        <begin position="1"/>
        <end position="20"/>
    </location>
</feature>
<accession>A0A852XEU8</accession>
<evidence type="ECO:0000313" key="7">
    <source>
        <dbReference type="Proteomes" id="UP000592181"/>
    </source>
</evidence>
<dbReference type="PANTHER" id="PTHR23407:SF1">
    <property type="entry name" value="5-FORMYLTETRAHYDROFOLATE CYCLO-LIGASE"/>
    <property type="match status" value="1"/>
</dbReference>
<dbReference type="GO" id="GO:0035999">
    <property type="term" value="P:tetrahydrofolate interconversion"/>
    <property type="evidence" value="ECO:0007669"/>
    <property type="project" value="TreeGrafter"/>
</dbReference>
<dbReference type="EMBL" id="JACBZX010000001">
    <property type="protein sequence ID" value="NYG37045.1"/>
    <property type="molecule type" value="Genomic_DNA"/>
</dbReference>